<dbReference type="AlphaFoldDB" id="A0A0H5Q4B9"/>
<evidence type="ECO:0000313" key="1">
    <source>
        <dbReference type="EMBL" id="CRY96269.1"/>
    </source>
</evidence>
<reference evidence="1" key="2">
    <citation type="submission" date="2015-07" db="EMBL/GenBank/DDBJ databases">
        <title>Plasmids, circular viruses and viroids from rat gut.</title>
        <authorList>
            <person name="Jorgensen T.J."/>
            <person name="Hansen M.A."/>
            <person name="Xu Z."/>
            <person name="Tabak M.A."/>
            <person name="Sorensen S.J."/>
            <person name="Hansen L.H."/>
        </authorList>
    </citation>
    <scope>NUCLEOTIDE SEQUENCE</scope>
    <source>
        <strain evidence="1">RGFK1026</strain>
    </source>
</reference>
<name>A0A0H5Q4B9_9ZZZZ</name>
<organism evidence="1">
    <name type="scientific">uncultured prokaryote</name>
    <dbReference type="NCBI Taxonomy" id="198431"/>
    <lineage>
        <taxon>unclassified sequences</taxon>
        <taxon>environmental samples</taxon>
    </lineage>
</organism>
<protein>
    <submittedName>
        <fullName evidence="1">Uncharacterized protein</fullName>
    </submittedName>
</protein>
<reference evidence="1" key="1">
    <citation type="submission" date="2015-06" db="EMBL/GenBank/DDBJ databases">
        <authorList>
            <person name="Joergensen T."/>
        </authorList>
    </citation>
    <scope>NUCLEOTIDE SEQUENCE</scope>
    <source>
        <strain evidence="1">RGFK1026</strain>
    </source>
</reference>
<dbReference type="EMBL" id="LN853610">
    <property type="protein sequence ID" value="CRY96269.1"/>
    <property type="molecule type" value="Genomic_DNA"/>
</dbReference>
<proteinExistence type="predicted"/>
<accession>A0A0H5Q4B9</accession>
<sequence>MPGLFTSTAYQASDGVTKFQIKVQPETLELILNEITNDAPAGDATFDLSVSVGGSRRKYGLHARLVRLKFTGALPTGYAANQILTVPILQKAVYDGIKKNQTGTYLGVDVKVVGTTDEKAR</sequence>